<organism evidence="3 4">
    <name type="scientific">Burkholderia gladioli</name>
    <name type="common">Pseudomonas marginata</name>
    <name type="synonym">Phytomonas marginata</name>
    <dbReference type="NCBI Taxonomy" id="28095"/>
    <lineage>
        <taxon>Bacteria</taxon>
        <taxon>Pseudomonadati</taxon>
        <taxon>Pseudomonadota</taxon>
        <taxon>Betaproteobacteria</taxon>
        <taxon>Burkholderiales</taxon>
        <taxon>Burkholderiaceae</taxon>
        <taxon>Burkholderia</taxon>
    </lineage>
</organism>
<dbReference type="Pfam" id="PF07007">
    <property type="entry name" value="LprI"/>
    <property type="match status" value="1"/>
</dbReference>
<evidence type="ECO:0000256" key="1">
    <source>
        <dbReference type="SAM" id="SignalP"/>
    </source>
</evidence>
<name>A0A2A7S754_BURGA</name>
<feature type="chain" id="PRO_5012721357" evidence="1">
    <location>
        <begin position="19"/>
        <end position="141"/>
    </location>
</feature>
<keyword evidence="1" id="KW-0732">Signal</keyword>
<evidence type="ECO:0000259" key="2">
    <source>
        <dbReference type="Pfam" id="PF07007"/>
    </source>
</evidence>
<dbReference type="Gene3D" id="1.20.1270.180">
    <property type="match status" value="1"/>
</dbReference>
<dbReference type="RefSeq" id="WP_096749565.1">
    <property type="nucleotide sequence ID" value="NZ_CADEPO010000004.1"/>
</dbReference>
<evidence type="ECO:0000313" key="3">
    <source>
        <dbReference type="EMBL" id="PEH39312.1"/>
    </source>
</evidence>
<gene>
    <name evidence="3" type="ORF">CRM94_34070</name>
</gene>
<dbReference type="Proteomes" id="UP000220629">
    <property type="component" value="Unassembled WGS sequence"/>
</dbReference>
<accession>A0A2A7S754</accession>
<feature type="domain" description="Lysozyme inhibitor LprI-like N-terminal" evidence="2">
    <location>
        <begin position="46"/>
        <end position="132"/>
    </location>
</feature>
<evidence type="ECO:0000313" key="4">
    <source>
        <dbReference type="Proteomes" id="UP000220629"/>
    </source>
</evidence>
<sequence>MKSPVVLLALFVATNAFAEPSPADEIAARSGLPASQVQALLQDCDSNQTSMNFCAWRDQIVAERELQQVVDQRISEHPDRKSALESKIAKWKKARDASCDKSARKEWSDGSMLPAARATCATAATRAMAEKLAKKPAHGPS</sequence>
<feature type="signal peptide" evidence="1">
    <location>
        <begin position="1"/>
        <end position="18"/>
    </location>
</feature>
<comment type="caution">
    <text evidence="3">The sequence shown here is derived from an EMBL/GenBank/DDBJ whole genome shotgun (WGS) entry which is preliminary data.</text>
</comment>
<protein>
    <submittedName>
        <fullName evidence="3">DUF1311 domain-containing protein</fullName>
    </submittedName>
</protein>
<dbReference type="EMBL" id="PDDY01000004">
    <property type="protein sequence ID" value="PEH39312.1"/>
    <property type="molecule type" value="Genomic_DNA"/>
</dbReference>
<dbReference type="InterPro" id="IPR009739">
    <property type="entry name" value="LprI-like_N"/>
</dbReference>
<proteinExistence type="predicted"/>
<dbReference type="AlphaFoldDB" id="A0A2A7S754"/>
<reference evidence="4" key="1">
    <citation type="submission" date="2017-09" db="EMBL/GenBank/DDBJ databases">
        <title>FDA dAtabase for Regulatory Grade micrObial Sequences (FDA-ARGOS): Supporting development and validation of Infectious Disease Dx tests.</title>
        <authorList>
            <person name="Minogue T."/>
            <person name="Wolcott M."/>
            <person name="Wasieloski L."/>
            <person name="Aguilar W."/>
            <person name="Moore D."/>
            <person name="Tallon L."/>
            <person name="Sadzewicz L."/>
            <person name="Ott S."/>
            <person name="Zhao X."/>
            <person name="Nagaraj S."/>
            <person name="Vavikolanu K."/>
            <person name="Aluvathingal J."/>
            <person name="Nadendla S."/>
            <person name="Sichtig H."/>
        </authorList>
    </citation>
    <scope>NUCLEOTIDE SEQUENCE [LARGE SCALE GENOMIC DNA]</scope>
    <source>
        <strain evidence="4">FDAARGOS_390</strain>
    </source>
</reference>